<dbReference type="STRING" id="755732.Fluta_0496"/>
<name>F2IFP3_FLUTR</name>
<sequence precursor="true">MFKFSTTLGADAAGLSEWWIQIAKENGAET</sequence>
<evidence type="ECO:0000313" key="1">
    <source>
        <dbReference type="EMBL" id="AEA42501.1"/>
    </source>
</evidence>
<proteinExistence type="predicted"/>
<protein>
    <submittedName>
        <fullName evidence="1">Uncharacterized protein</fullName>
    </submittedName>
</protein>
<evidence type="ECO:0000313" key="2">
    <source>
        <dbReference type="Proteomes" id="UP000007463"/>
    </source>
</evidence>
<organism evidence="1 2">
    <name type="scientific">Fluviicola taffensis (strain DSM 16823 / NCIMB 13979 / RW262)</name>
    <dbReference type="NCBI Taxonomy" id="755732"/>
    <lineage>
        <taxon>Bacteria</taxon>
        <taxon>Pseudomonadati</taxon>
        <taxon>Bacteroidota</taxon>
        <taxon>Flavobacteriia</taxon>
        <taxon>Flavobacteriales</taxon>
        <taxon>Crocinitomicaceae</taxon>
        <taxon>Fluviicola</taxon>
    </lineage>
</organism>
<dbReference type="KEGG" id="fte:Fluta_0496"/>
<dbReference type="AlphaFoldDB" id="F2IFP3"/>
<gene>
    <name evidence="1" type="ordered locus">Fluta_0496</name>
</gene>
<dbReference type="HOGENOM" id="CLU_3403666_0_0_10"/>
<reference evidence="2" key="2">
    <citation type="submission" date="2011-02" db="EMBL/GenBank/DDBJ databases">
        <title>The complete genome of Fluviicola taffensis DSM 16823.</title>
        <authorList>
            <consortium name="US DOE Joint Genome Institute (JGI-PGF)"/>
            <person name="Lucas S."/>
            <person name="Copeland A."/>
            <person name="Lapidus A."/>
            <person name="Bruce D."/>
            <person name="Goodwin L."/>
            <person name="Pitluck S."/>
            <person name="Kyrpides N."/>
            <person name="Mavromatis K."/>
            <person name="Ivanova N."/>
            <person name="Mikhailova N."/>
            <person name="Pagani I."/>
            <person name="Chertkov O."/>
            <person name="Detter J.C."/>
            <person name="Han C."/>
            <person name="Tapia R."/>
            <person name="Land M."/>
            <person name="Hauser L."/>
            <person name="Markowitz V."/>
            <person name="Cheng J.-F."/>
            <person name="Hugenholtz P."/>
            <person name="Woyke T."/>
            <person name="Wu D."/>
            <person name="Tindall B."/>
            <person name="Pomrenke H.G."/>
            <person name="Brambilla E."/>
            <person name="Klenk H.-P."/>
            <person name="Eisen J.A."/>
        </authorList>
    </citation>
    <scope>NUCLEOTIDE SEQUENCE [LARGE SCALE GENOMIC DNA]</scope>
    <source>
        <strain evidence="2">DSM 16823 / RW262 / RW262</strain>
    </source>
</reference>
<accession>F2IFP3</accession>
<dbReference type="Proteomes" id="UP000007463">
    <property type="component" value="Chromosome"/>
</dbReference>
<dbReference type="EMBL" id="CP002542">
    <property type="protein sequence ID" value="AEA42501.1"/>
    <property type="molecule type" value="Genomic_DNA"/>
</dbReference>
<reference evidence="1 2" key="1">
    <citation type="journal article" date="2011" name="Stand. Genomic Sci.">
        <title>Complete genome sequence of the gliding freshwater bacterium Fluviicola taffensis type strain (RW262).</title>
        <authorList>
            <person name="Woyke T."/>
            <person name="Chertkov O."/>
            <person name="Lapidus A."/>
            <person name="Nolan M."/>
            <person name="Lucas S."/>
            <person name="Del Rio T.G."/>
            <person name="Tice H."/>
            <person name="Cheng J.F."/>
            <person name="Tapia R."/>
            <person name="Han C."/>
            <person name="Goodwin L."/>
            <person name="Pitluck S."/>
            <person name="Liolios K."/>
            <person name="Pagani I."/>
            <person name="Ivanova N."/>
            <person name="Huntemann M."/>
            <person name="Mavromatis K."/>
            <person name="Mikhailova N."/>
            <person name="Pati A."/>
            <person name="Chen A."/>
            <person name="Palaniappan K."/>
            <person name="Land M."/>
            <person name="Hauser L."/>
            <person name="Brambilla E.M."/>
            <person name="Rohde M."/>
            <person name="Mwirichia R."/>
            <person name="Sikorski J."/>
            <person name="Tindall B.J."/>
            <person name="Goker M."/>
            <person name="Bristow J."/>
            <person name="Eisen J.A."/>
            <person name="Markowitz V."/>
            <person name="Hugenholtz P."/>
            <person name="Klenk H.P."/>
            <person name="Kyrpides N.C."/>
        </authorList>
    </citation>
    <scope>NUCLEOTIDE SEQUENCE [LARGE SCALE GENOMIC DNA]</scope>
    <source>
        <strain evidence="2">DSM 16823 / RW262 / RW262</strain>
    </source>
</reference>
<keyword evidence="2" id="KW-1185">Reference proteome</keyword>